<dbReference type="SUPFAM" id="SSF51735">
    <property type="entry name" value="NAD(P)-binding Rossmann-fold domains"/>
    <property type="match status" value="1"/>
</dbReference>
<comment type="pathway">
    <text evidence="1">Bacterial outer membrane biogenesis; LPS O-antigen biosynthesis.</text>
</comment>
<feature type="domain" description="NAD-dependent epimerase/dehydratase" evidence="3">
    <location>
        <begin position="15"/>
        <end position="233"/>
    </location>
</feature>
<protein>
    <submittedName>
        <fullName evidence="4">CDP-abequose synthase</fullName>
    </submittedName>
</protein>
<dbReference type="InterPro" id="IPR001509">
    <property type="entry name" value="Epimerase_deHydtase"/>
</dbReference>
<dbReference type="AlphaFoldDB" id="A0A512H8E7"/>
<dbReference type="EMBL" id="BJZO01000045">
    <property type="protein sequence ID" value="GEO81711.1"/>
    <property type="molecule type" value="Genomic_DNA"/>
</dbReference>
<proteinExistence type="inferred from homology"/>
<dbReference type="PANTHER" id="PTHR43000">
    <property type="entry name" value="DTDP-D-GLUCOSE 4,6-DEHYDRATASE-RELATED"/>
    <property type="match status" value="1"/>
</dbReference>
<dbReference type="Proteomes" id="UP000321567">
    <property type="component" value="Unassembled WGS sequence"/>
</dbReference>
<organism evidence="4 5">
    <name type="scientific">Pararhodospirillum oryzae</name>
    <dbReference type="NCBI Taxonomy" id="478448"/>
    <lineage>
        <taxon>Bacteria</taxon>
        <taxon>Pseudomonadati</taxon>
        <taxon>Pseudomonadota</taxon>
        <taxon>Alphaproteobacteria</taxon>
        <taxon>Rhodospirillales</taxon>
        <taxon>Rhodospirillaceae</taxon>
        <taxon>Pararhodospirillum</taxon>
    </lineage>
</organism>
<name>A0A512H8E7_9PROT</name>
<reference evidence="4 5" key="1">
    <citation type="submission" date="2019-07" db="EMBL/GenBank/DDBJ databases">
        <title>Whole genome shotgun sequence of Rhodospirillum oryzae NBRC 107573.</title>
        <authorList>
            <person name="Hosoyama A."/>
            <person name="Uohara A."/>
            <person name="Ohji S."/>
            <person name="Ichikawa N."/>
        </authorList>
    </citation>
    <scope>NUCLEOTIDE SEQUENCE [LARGE SCALE GENOMIC DNA]</scope>
    <source>
        <strain evidence="4 5">NBRC 107573</strain>
    </source>
</reference>
<dbReference type="Gene3D" id="3.40.50.720">
    <property type="entry name" value="NAD(P)-binding Rossmann-like Domain"/>
    <property type="match status" value="1"/>
</dbReference>
<dbReference type="OrthoDB" id="7305551at2"/>
<evidence type="ECO:0000313" key="4">
    <source>
        <dbReference type="EMBL" id="GEO81711.1"/>
    </source>
</evidence>
<dbReference type="Pfam" id="PF01370">
    <property type="entry name" value="Epimerase"/>
    <property type="match status" value="1"/>
</dbReference>
<gene>
    <name evidence="4" type="ORF">ROR02_18420</name>
</gene>
<dbReference type="RefSeq" id="WP_147163739.1">
    <property type="nucleotide sequence ID" value="NZ_BJZO01000045.1"/>
</dbReference>
<evidence type="ECO:0000256" key="1">
    <source>
        <dbReference type="ARBA" id="ARBA00005125"/>
    </source>
</evidence>
<evidence type="ECO:0000313" key="5">
    <source>
        <dbReference type="Proteomes" id="UP000321567"/>
    </source>
</evidence>
<keyword evidence="5" id="KW-1185">Reference proteome</keyword>
<comment type="similarity">
    <text evidence="2">Belongs to the NAD(P)-dependent epimerase/dehydratase family.</text>
</comment>
<sequence>MTRVPSVGPDAPARVLVTGAAGFIGRALIAELLTRPAVERVIALVHRRALPCLPETGAGLETHAIDLRDEAAVAAVLAQTRPHVVINAASRGVNPGEGDPAGLFALNVAAAVSVHQRAEAALARRFIHLGSCAEYGSSETPLDEEAPLRPESAYGATKAAASVILRQAAETAAPDAMETVVLRLFNQWGPGEAPHRFVPALLEACERGTVFPMTAGGQVKDYSYVGDTAAWIADLALRPGRLGVPVINLASGRPGPLRDFARAVVAAAGAPPEVLGLGHLPYRPGDPMLNAADTRRLDALLPARRHTPLARGVAALRAGR</sequence>
<dbReference type="InterPro" id="IPR036291">
    <property type="entry name" value="NAD(P)-bd_dom_sf"/>
</dbReference>
<evidence type="ECO:0000256" key="2">
    <source>
        <dbReference type="ARBA" id="ARBA00007637"/>
    </source>
</evidence>
<comment type="caution">
    <text evidence="4">The sequence shown here is derived from an EMBL/GenBank/DDBJ whole genome shotgun (WGS) entry which is preliminary data.</text>
</comment>
<evidence type="ECO:0000259" key="3">
    <source>
        <dbReference type="Pfam" id="PF01370"/>
    </source>
</evidence>
<accession>A0A512H8E7</accession>